<sequence>MYLNSTQSRAARAENSNGPDSTIPVEYLHRSLAFRRHPVHGLNVVAVRSDGITNVPSLDGTDDTLFSTEQGTTRRSPRSAPTASRSPPTAPYSPPLCTRSTSTAGSAPTASARLQARSTRTRAPGCTPPQEGSYIVCDTGFEAYLHPRYLVQWVEDSEAGWYAPGAHTPAGCVAVKLVPECAQLEGGGATEPGKGTVFDFVSSTYQAMCYDNVSAIQWANRVTCW</sequence>
<accession>A0AA40C547</accession>
<reference evidence="2" key="1">
    <citation type="submission" date="2023-06" db="EMBL/GenBank/DDBJ databases">
        <title>Genome-scale phylogeny and comparative genomics of the fungal order Sordariales.</title>
        <authorList>
            <consortium name="Lawrence Berkeley National Laboratory"/>
            <person name="Hensen N."/>
            <person name="Bonometti L."/>
            <person name="Westerberg I."/>
            <person name="Brannstrom I.O."/>
            <person name="Guillou S."/>
            <person name="Cros-Aarteil S."/>
            <person name="Calhoun S."/>
            <person name="Haridas S."/>
            <person name="Kuo A."/>
            <person name="Mondo S."/>
            <person name="Pangilinan J."/>
            <person name="Riley R."/>
            <person name="LaButti K."/>
            <person name="Andreopoulos B."/>
            <person name="Lipzen A."/>
            <person name="Chen C."/>
            <person name="Yanf M."/>
            <person name="Daum C."/>
            <person name="Ng V."/>
            <person name="Clum A."/>
            <person name="Steindorff A."/>
            <person name="Ohm R."/>
            <person name="Martin F."/>
            <person name="Silar P."/>
            <person name="Natvig D."/>
            <person name="Lalanne C."/>
            <person name="Gautier V."/>
            <person name="Ament-velasquez S.L."/>
            <person name="Kruys A."/>
            <person name="Hutchinson M.I."/>
            <person name="Powell A.J."/>
            <person name="Barry K."/>
            <person name="Miller A.N."/>
            <person name="Grigoriev I.V."/>
            <person name="Debuchy R."/>
            <person name="Gladieux P."/>
            <person name="Thoren M.H."/>
            <person name="Johannesson H."/>
        </authorList>
    </citation>
    <scope>NUCLEOTIDE SEQUENCE</scope>
    <source>
        <strain evidence="2">SMH3391-2</strain>
    </source>
</reference>
<evidence type="ECO:0000313" key="2">
    <source>
        <dbReference type="EMBL" id="KAK0625084.1"/>
    </source>
</evidence>
<feature type="compositionally biased region" description="Low complexity" evidence="1">
    <location>
        <begin position="98"/>
        <end position="112"/>
    </location>
</feature>
<feature type="region of interest" description="Disordered" evidence="1">
    <location>
        <begin position="52"/>
        <end position="129"/>
    </location>
</feature>
<feature type="region of interest" description="Disordered" evidence="1">
    <location>
        <begin position="1"/>
        <end position="23"/>
    </location>
</feature>
<gene>
    <name evidence="2" type="ORF">B0T17DRAFT_508104</name>
</gene>
<dbReference type="AlphaFoldDB" id="A0AA40C547"/>
<name>A0AA40C547_9PEZI</name>
<evidence type="ECO:0000256" key="1">
    <source>
        <dbReference type="SAM" id="MobiDB-lite"/>
    </source>
</evidence>
<keyword evidence="3" id="KW-1185">Reference proteome</keyword>
<dbReference type="EMBL" id="JAULSR010000003">
    <property type="protein sequence ID" value="KAK0625084.1"/>
    <property type="molecule type" value="Genomic_DNA"/>
</dbReference>
<proteinExistence type="predicted"/>
<evidence type="ECO:0000313" key="3">
    <source>
        <dbReference type="Proteomes" id="UP001174934"/>
    </source>
</evidence>
<dbReference type="Proteomes" id="UP001174934">
    <property type="component" value="Unassembled WGS sequence"/>
</dbReference>
<comment type="caution">
    <text evidence="2">The sequence shown here is derived from an EMBL/GenBank/DDBJ whole genome shotgun (WGS) entry which is preliminary data.</text>
</comment>
<feature type="compositionally biased region" description="Low complexity" evidence="1">
    <location>
        <begin position="78"/>
        <end position="87"/>
    </location>
</feature>
<organism evidence="2 3">
    <name type="scientific">Bombardia bombarda</name>
    <dbReference type="NCBI Taxonomy" id="252184"/>
    <lineage>
        <taxon>Eukaryota</taxon>
        <taxon>Fungi</taxon>
        <taxon>Dikarya</taxon>
        <taxon>Ascomycota</taxon>
        <taxon>Pezizomycotina</taxon>
        <taxon>Sordariomycetes</taxon>
        <taxon>Sordariomycetidae</taxon>
        <taxon>Sordariales</taxon>
        <taxon>Lasiosphaeriaceae</taxon>
        <taxon>Bombardia</taxon>
    </lineage>
</organism>
<feature type="compositionally biased region" description="Polar residues" evidence="1">
    <location>
        <begin position="1"/>
        <end position="20"/>
    </location>
</feature>
<protein>
    <submittedName>
        <fullName evidence="2">Uncharacterized protein</fullName>
    </submittedName>
</protein>